<reference evidence="3" key="1">
    <citation type="journal article" date="2020" name="Fungal Divers.">
        <title>Resolving the Mortierellaceae phylogeny through synthesis of multi-gene phylogenetics and phylogenomics.</title>
        <authorList>
            <person name="Vandepol N."/>
            <person name="Liber J."/>
            <person name="Desiro A."/>
            <person name="Na H."/>
            <person name="Kennedy M."/>
            <person name="Barry K."/>
            <person name="Grigoriev I.V."/>
            <person name="Miller A.N."/>
            <person name="O'Donnell K."/>
            <person name="Stajich J.E."/>
            <person name="Bonito G."/>
        </authorList>
    </citation>
    <scope>NUCLEOTIDE SEQUENCE</scope>
    <source>
        <strain evidence="3">BC1065</strain>
    </source>
</reference>
<name>A0A9P6PME6_9FUNG</name>
<keyword evidence="1" id="KW-0067">ATP-binding</keyword>
<evidence type="ECO:0000259" key="2">
    <source>
        <dbReference type="Pfam" id="PF05970"/>
    </source>
</evidence>
<dbReference type="InterPro" id="IPR010285">
    <property type="entry name" value="DNA_helicase_pif1-like_DEAD"/>
</dbReference>
<keyword evidence="1" id="KW-0378">Hydrolase</keyword>
<evidence type="ECO:0000313" key="3">
    <source>
        <dbReference type="EMBL" id="KAG0248113.1"/>
    </source>
</evidence>
<feature type="non-terminal residue" evidence="3">
    <location>
        <position position="57"/>
    </location>
</feature>
<dbReference type="GO" id="GO:0006310">
    <property type="term" value="P:DNA recombination"/>
    <property type="evidence" value="ECO:0007669"/>
    <property type="project" value="UniProtKB-KW"/>
</dbReference>
<organism evidence="3 4">
    <name type="scientific">Actinomortierella ambigua</name>
    <dbReference type="NCBI Taxonomy" id="1343610"/>
    <lineage>
        <taxon>Eukaryota</taxon>
        <taxon>Fungi</taxon>
        <taxon>Fungi incertae sedis</taxon>
        <taxon>Mucoromycota</taxon>
        <taxon>Mortierellomycotina</taxon>
        <taxon>Mortierellomycetes</taxon>
        <taxon>Mortierellales</taxon>
        <taxon>Mortierellaceae</taxon>
        <taxon>Actinomortierella</taxon>
    </lineage>
</organism>
<comment type="caution">
    <text evidence="3">The sequence shown here is derived from an EMBL/GenBank/DDBJ whole genome shotgun (WGS) entry which is preliminary data.</text>
</comment>
<accession>A0A9P6PME6</accession>
<keyword evidence="1" id="KW-0547">Nucleotide-binding</keyword>
<sequence>EAPVSTKEPYDAVNSLFHGVLNHTPKPFGGKATVFSGDFRQSLPILKRGSPEQAVLP</sequence>
<evidence type="ECO:0000313" key="4">
    <source>
        <dbReference type="Proteomes" id="UP000807716"/>
    </source>
</evidence>
<dbReference type="OrthoDB" id="1075553at2759"/>
<dbReference type="GO" id="GO:0016787">
    <property type="term" value="F:hydrolase activity"/>
    <property type="evidence" value="ECO:0007669"/>
    <property type="project" value="UniProtKB-KW"/>
</dbReference>
<keyword evidence="1" id="KW-0347">Helicase</keyword>
<keyword evidence="1" id="KW-0234">DNA repair</keyword>
<gene>
    <name evidence="3" type="ORF">DFQ27_001166</name>
</gene>
<dbReference type="EC" id="5.6.2.3" evidence="1"/>
<dbReference type="GO" id="GO:0005524">
    <property type="term" value="F:ATP binding"/>
    <property type="evidence" value="ECO:0007669"/>
    <property type="project" value="UniProtKB-KW"/>
</dbReference>
<comment type="cofactor">
    <cofactor evidence="1">
        <name>Mg(2+)</name>
        <dbReference type="ChEBI" id="CHEBI:18420"/>
    </cofactor>
</comment>
<feature type="domain" description="DNA helicase Pif1-like DEAD-box helicase" evidence="2">
    <location>
        <begin position="1"/>
        <end position="55"/>
    </location>
</feature>
<feature type="non-terminal residue" evidence="3">
    <location>
        <position position="1"/>
    </location>
</feature>
<keyword evidence="1" id="KW-0227">DNA damage</keyword>
<dbReference type="GO" id="GO:0043139">
    <property type="term" value="F:5'-3' DNA helicase activity"/>
    <property type="evidence" value="ECO:0007669"/>
    <property type="project" value="UniProtKB-EC"/>
</dbReference>
<dbReference type="GO" id="GO:0000723">
    <property type="term" value="P:telomere maintenance"/>
    <property type="evidence" value="ECO:0007669"/>
    <property type="project" value="InterPro"/>
</dbReference>
<comment type="similarity">
    <text evidence="1">Belongs to the helicase family.</text>
</comment>
<dbReference type="AlphaFoldDB" id="A0A9P6PME6"/>
<keyword evidence="1" id="KW-0233">DNA recombination</keyword>
<dbReference type="GO" id="GO:0006281">
    <property type="term" value="P:DNA repair"/>
    <property type="evidence" value="ECO:0007669"/>
    <property type="project" value="UniProtKB-KW"/>
</dbReference>
<dbReference type="Proteomes" id="UP000807716">
    <property type="component" value="Unassembled WGS sequence"/>
</dbReference>
<protein>
    <recommendedName>
        <fullName evidence="1">ATP-dependent DNA helicase</fullName>
        <ecNumber evidence="1">5.6.2.3</ecNumber>
    </recommendedName>
</protein>
<comment type="catalytic activity">
    <reaction evidence="1">
        <text>ATP + H2O = ADP + phosphate + H(+)</text>
        <dbReference type="Rhea" id="RHEA:13065"/>
        <dbReference type="ChEBI" id="CHEBI:15377"/>
        <dbReference type="ChEBI" id="CHEBI:15378"/>
        <dbReference type="ChEBI" id="CHEBI:30616"/>
        <dbReference type="ChEBI" id="CHEBI:43474"/>
        <dbReference type="ChEBI" id="CHEBI:456216"/>
        <dbReference type="EC" id="5.6.2.3"/>
    </reaction>
</comment>
<dbReference type="EMBL" id="JAAAJB010001371">
    <property type="protein sequence ID" value="KAG0248113.1"/>
    <property type="molecule type" value="Genomic_DNA"/>
</dbReference>
<dbReference type="Pfam" id="PF05970">
    <property type="entry name" value="PIF1"/>
    <property type="match status" value="1"/>
</dbReference>
<proteinExistence type="inferred from homology"/>
<keyword evidence="4" id="KW-1185">Reference proteome</keyword>
<evidence type="ECO:0000256" key="1">
    <source>
        <dbReference type="RuleBase" id="RU363044"/>
    </source>
</evidence>